<dbReference type="Gene3D" id="1.25.40.20">
    <property type="entry name" value="Ankyrin repeat-containing domain"/>
    <property type="match status" value="1"/>
</dbReference>
<organism evidence="1 2">
    <name type="scientific">Stachybotrys chartarum (strain CBS 109288 / IBT 7711)</name>
    <name type="common">Toxic black mold</name>
    <name type="synonym">Stilbospora chartarum</name>
    <dbReference type="NCBI Taxonomy" id="1280523"/>
    <lineage>
        <taxon>Eukaryota</taxon>
        <taxon>Fungi</taxon>
        <taxon>Dikarya</taxon>
        <taxon>Ascomycota</taxon>
        <taxon>Pezizomycotina</taxon>
        <taxon>Sordariomycetes</taxon>
        <taxon>Hypocreomycetidae</taxon>
        <taxon>Hypocreales</taxon>
        <taxon>Stachybotryaceae</taxon>
        <taxon>Stachybotrys</taxon>
    </lineage>
</organism>
<sequence length="404" mass="44926">MTEQPNPCFYHNKYSYADGEITLEEYLQKDLSHVFEGLRHPECERLNDADVGLMARSDMLAGAMIACMLHVDVHPSPAAREVLVKMLLSGPNATLENLRAMDTASDTTLLNTPAFCQLVAAMALQSGNRLLFNDIITNFPPAPGCKHVFSPENISIREIKFGDRTALSHLVFKDQADNGCNVWCAMIAAGWAVPRESLLESAVTSPDLDAGFALLKTLRQHGHIVRQANIHQSIRWGHTKMTQHILDLHIQEHGPTLDKQAAYDHYLLAAAQSNNITVLALLADMYGADINWRPEAKSNMSYSRDEVEAEVYDGDVRGQSVFQAAANAGSADAVVWLWKHGARDVPNWHGDKAYASVSKLRGFWEARLERNKDYAVKVERLGEVLKVLERYGLDEVEVLGEPLP</sequence>
<dbReference type="InterPro" id="IPR036770">
    <property type="entry name" value="Ankyrin_rpt-contain_sf"/>
</dbReference>
<reference evidence="1 2" key="1">
    <citation type="journal article" date="2014" name="BMC Genomics">
        <title>Comparative genome sequencing reveals chemotype-specific gene clusters in the toxigenic black mold Stachybotrys.</title>
        <authorList>
            <person name="Semeiks J."/>
            <person name="Borek D."/>
            <person name="Otwinowski Z."/>
            <person name="Grishin N.V."/>
        </authorList>
    </citation>
    <scope>NUCLEOTIDE SEQUENCE [LARGE SCALE GENOMIC DNA]</scope>
    <source>
        <strain evidence="2">CBS 109288 / IBT 7711</strain>
    </source>
</reference>
<dbReference type="EMBL" id="KL648750">
    <property type="protein sequence ID" value="KEY64220.1"/>
    <property type="molecule type" value="Genomic_DNA"/>
</dbReference>
<dbReference type="HOGENOM" id="CLU_767634_0_0_1"/>
<gene>
    <name evidence="1" type="ORF">S7711_10728</name>
</gene>
<keyword evidence="2" id="KW-1185">Reference proteome</keyword>
<protein>
    <submittedName>
        <fullName evidence="1">Uncharacterized protein</fullName>
    </submittedName>
</protein>
<evidence type="ECO:0000313" key="2">
    <source>
        <dbReference type="Proteomes" id="UP000028045"/>
    </source>
</evidence>
<dbReference type="AlphaFoldDB" id="A0A084AFZ1"/>
<dbReference type="SUPFAM" id="SSF48403">
    <property type="entry name" value="Ankyrin repeat"/>
    <property type="match status" value="1"/>
</dbReference>
<name>A0A084AFZ1_STACB</name>
<proteinExistence type="predicted"/>
<accession>A0A084AFZ1</accession>
<dbReference type="OrthoDB" id="341259at2759"/>
<dbReference type="Proteomes" id="UP000028045">
    <property type="component" value="Unassembled WGS sequence"/>
</dbReference>
<evidence type="ECO:0000313" key="1">
    <source>
        <dbReference type="EMBL" id="KEY64220.1"/>
    </source>
</evidence>